<keyword evidence="5" id="KW-0539">Nucleus</keyword>
<evidence type="ECO:0000256" key="3">
    <source>
        <dbReference type="ARBA" id="ARBA00022737"/>
    </source>
</evidence>
<evidence type="ECO:0000313" key="7">
    <source>
        <dbReference type="EMBL" id="TFK51047.1"/>
    </source>
</evidence>
<evidence type="ECO:0000256" key="4">
    <source>
        <dbReference type="ARBA" id="ARBA00023043"/>
    </source>
</evidence>
<organism evidence="7 8">
    <name type="scientific">Heliocybe sulcata</name>
    <dbReference type="NCBI Taxonomy" id="5364"/>
    <lineage>
        <taxon>Eukaryota</taxon>
        <taxon>Fungi</taxon>
        <taxon>Dikarya</taxon>
        <taxon>Basidiomycota</taxon>
        <taxon>Agaricomycotina</taxon>
        <taxon>Agaricomycetes</taxon>
        <taxon>Gloeophyllales</taxon>
        <taxon>Gloeophyllaceae</taxon>
        <taxon>Heliocybe</taxon>
    </lineage>
</organism>
<evidence type="ECO:0000256" key="6">
    <source>
        <dbReference type="SAM" id="MobiDB-lite"/>
    </source>
</evidence>
<feature type="compositionally biased region" description="Basic and acidic residues" evidence="6">
    <location>
        <begin position="32"/>
        <end position="43"/>
    </location>
</feature>
<keyword evidence="3" id="KW-0677">Repeat</keyword>
<dbReference type="OrthoDB" id="412109at2759"/>
<evidence type="ECO:0000256" key="1">
    <source>
        <dbReference type="ARBA" id="ARBA00004123"/>
    </source>
</evidence>
<dbReference type="AlphaFoldDB" id="A0A5C3N175"/>
<name>A0A5C3N175_9AGAM</name>
<keyword evidence="4" id="KW-0040">ANK repeat</keyword>
<comment type="subcellular location">
    <subcellularLocation>
        <location evidence="1">Nucleus</location>
    </subcellularLocation>
</comment>
<protein>
    <submittedName>
        <fullName evidence="7">Uncharacterized protein</fullName>
    </submittedName>
</protein>
<keyword evidence="8" id="KW-1185">Reference proteome</keyword>
<feature type="region of interest" description="Disordered" evidence="6">
    <location>
        <begin position="1"/>
        <end position="98"/>
    </location>
</feature>
<dbReference type="PANTHER" id="PTHR15263:SF1">
    <property type="entry name" value="NF-KAPPA-B INHIBITOR-LIKE PROTEIN 1"/>
    <property type="match status" value="1"/>
</dbReference>
<dbReference type="GO" id="GO:0043124">
    <property type="term" value="P:negative regulation of canonical NF-kappaB signal transduction"/>
    <property type="evidence" value="ECO:0007669"/>
    <property type="project" value="InterPro"/>
</dbReference>
<dbReference type="Proteomes" id="UP000305948">
    <property type="component" value="Unassembled WGS sequence"/>
</dbReference>
<accession>A0A5C3N175</accession>
<dbReference type="STRING" id="5364.A0A5C3N175"/>
<evidence type="ECO:0000256" key="2">
    <source>
        <dbReference type="ARBA" id="ARBA00022553"/>
    </source>
</evidence>
<sequence length="356" mass="41173">MASGKLHMKETPAERQERELRKARKAAKKAAKRAERHRDRDDSYDSADSSRRKRRRTDHRPPPPDPWDDSDAEYGPPPPSTKPDYETLQAELEEQRWREKMWDAMDDESMFTAGSSSRLDQLETEMNSYAHIPKHWQGPHAGGDVSDIAGIDPNTMEDEEYAEWIRVGMWRKKNPDYYAEQARKQAAEESRKAKEKAMREETKRLQREAEEENKRKRAMRDARKTAEARERYKEGWKTLLSAPAQDGESLEFCDIPWPIALPKKSSVSTDDITLDAISLFLFSILDASSPSNDSDTPATEKKTKKELVRDTLLRFHPDKFEGRVLRRVRDDDKEKVREAVGKVARALNELMGKVDS</sequence>
<dbReference type="PANTHER" id="PTHR15263">
    <property type="entry name" value="I-KAPPA-B-LIKE PROTEIN IKBL"/>
    <property type="match status" value="1"/>
</dbReference>
<evidence type="ECO:0000313" key="8">
    <source>
        <dbReference type="Proteomes" id="UP000305948"/>
    </source>
</evidence>
<gene>
    <name evidence="7" type="ORF">OE88DRAFT_207510</name>
</gene>
<evidence type="ECO:0000256" key="5">
    <source>
        <dbReference type="ARBA" id="ARBA00023242"/>
    </source>
</evidence>
<dbReference type="EMBL" id="ML213512">
    <property type="protein sequence ID" value="TFK51047.1"/>
    <property type="molecule type" value="Genomic_DNA"/>
</dbReference>
<feature type="compositionally biased region" description="Basic and acidic residues" evidence="6">
    <location>
        <begin position="7"/>
        <end position="20"/>
    </location>
</feature>
<dbReference type="GO" id="GO:0005634">
    <property type="term" value="C:nucleus"/>
    <property type="evidence" value="ECO:0007669"/>
    <property type="project" value="UniProtKB-SubCell"/>
</dbReference>
<proteinExistence type="predicted"/>
<dbReference type="InterPro" id="IPR038753">
    <property type="entry name" value="NFKBIL1"/>
</dbReference>
<feature type="compositionally biased region" description="Basic residues" evidence="6">
    <location>
        <begin position="21"/>
        <end position="31"/>
    </location>
</feature>
<reference evidence="7 8" key="1">
    <citation type="journal article" date="2019" name="Nat. Ecol. Evol.">
        <title>Megaphylogeny resolves global patterns of mushroom evolution.</title>
        <authorList>
            <person name="Varga T."/>
            <person name="Krizsan K."/>
            <person name="Foldi C."/>
            <person name="Dima B."/>
            <person name="Sanchez-Garcia M."/>
            <person name="Sanchez-Ramirez S."/>
            <person name="Szollosi G.J."/>
            <person name="Szarkandi J.G."/>
            <person name="Papp V."/>
            <person name="Albert L."/>
            <person name="Andreopoulos W."/>
            <person name="Angelini C."/>
            <person name="Antonin V."/>
            <person name="Barry K.W."/>
            <person name="Bougher N.L."/>
            <person name="Buchanan P."/>
            <person name="Buyck B."/>
            <person name="Bense V."/>
            <person name="Catcheside P."/>
            <person name="Chovatia M."/>
            <person name="Cooper J."/>
            <person name="Damon W."/>
            <person name="Desjardin D."/>
            <person name="Finy P."/>
            <person name="Geml J."/>
            <person name="Haridas S."/>
            <person name="Hughes K."/>
            <person name="Justo A."/>
            <person name="Karasinski D."/>
            <person name="Kautmanova I."/>
            <person name="Kiss B."/>
            <person name="Kocsube S."/>
            <person name="Kotiranta H."/>
            <person name="LaButti K.M."/>
            <person name="Lechner B.E."/>
            <person name="Liimatainen K."/>
            <person name="Lipzen A."/>
            <person name="Lukacs Z."/>
            <person name="Mihaltcheva S."/>
            <person name="Morgado L.N."/>
            <person name="Niskanen T."/>
            <person name="Noordeloos M.E."/>
            <person name="Ohm R.A."/>
            <person name="Ortiz-Santana B."/>
            <person name="Ovrebo C."/>
            <person name="Racz N."/>
            <person name="Riley R."/>
            <person name="Savchenko A."/>
            <person name="Shiryaev A."/>
            <person name="Soop K."/>
            <person name="Spirin V."/>
            <person name="Szebenyi C."/>
            <person name="Tomsovsky M."/>
            <person name="Tulloss R.E."/>
            <person name="Uehling J."/>
            <person name="Grigoriev I.V."/>
            <person name="Vagvolgyi C."/>
            <person name="Papp T."/>
            <person name="Martin F.M."/>
            <person name="Miettinen O."/>
            <person name="Hibbett D.S."/>
            <person name="Nagy L.G."/>
        </authorList>
    </citation>
    <scope>NUCLEOTIDE SEQUENCE [LARGE SCALE GENOMIC DNA]</scope>
    <source>
        <strain evidence="7 8">OMC1185</strain>
    </source>
</reference>
<feature type="region of interest" description="Disordered" evidence="6">
    <location>
        <begin position="182"/>
        <end position="226"/>
    </location>
</feature>
<keyword evidence="2" id="KW-0597">Phosphoprotein</keyword>